<dbReference type="InterPro" id="IPR019318">
    <property type="entry name" value="Gua_nucleotide_exch_fac_Ric8"/>
</dbReference>
<dbReference type="AlphaFoldDB" id="A0A167VTZ2"/>
<evidence type="ECO:0000256" key="4">
    <source>
        <dbReference type="SAM" id="MobiDB-lite"/>
    </source>
</evidence>
<reference evidence="5 6" key="1">
    <citation type="journal article" date="2016" name="Genome Biol. Evol.">
        <title>Divergent and convergent evolution of fungal pathogenicity.</title>
        <authorList>
            <person name="Shang Y."/>
            <person name="Xiao G."/>
            <person name="Zheng P."/>
            <person name="Cen K."/>
            <person name="Zhan S."/>
            <person name="Wang C."/>
        </authorList>
    </citation>
    <scope>NUCLEOTIDE SEQUENCE [LARGE SCALE GENOMIC DNA]</scope>
    <source>
        <strain evidence="5 6">ARSEF 7405</strain>
    </source>
</reference>
<keyword evidence="2" id="KW-0344">Guanine-nucleotide releasing factor</keyword>
<sequence>MNTPELSGEKKKAEVRRLMGLLQSNSNSNGLSTQEQIKILQELRVHGRSLADADLIYCKDGIKTLSRYAFQTPSVEVSRESLRCIANALLLDPSMRQIFVDLGNGPRAAEKLKNDNSDDEFLASRILFLITYDTNVNFDVFFDSNSLATSINDHIRRHRKQLTRGKKKMFEFMDEMGLSETLKLLFNITTYYPHRKGDFSPSITQILRMLDEIQIPTPPIQSPINYLINSLLNLDLEAKKSNLRNSNVDKLINILDRAISIHRPDQLEVMIIPLLTLLRKIYSIAPDSVQQWMQWLLLPDDDDREKPLGESDTLSSRMLKLSTTTVSTQLRDAISSLMFELSGSNADKFVRNVGYGFAAGFLVNHNIAVPESAKEAFAIRTSNSNANSKKKSAESGVAINPITGQRLDAEPQDRRPPMTQEQKEREAERLFVLFQRLEATGVVKHPVREALEKGRLEELPDSDPDE</sequence>
<dbReference type="VEuPathDB" id="FungiDB:AAP_05272"/>
<keyword evidence="3" id="KW-0143">Chaperone</keyword>
<dbReference type="SUPFAM" id="SSF48371">
    <property type="entry name" value="ARM repeat"/>
    <property type="match status" value="1"/>
</dbReference>
<proteinExistence type="inferred from homology"/>
<feature type="compositionally biased region" description="Basic and acidic residues" evidence="4">
    <location>
        <begin position="407"/>
        <end position="425"/>
    </location>
</feature>
<keyword evidence="6" id="KW-1185">Reference proteome</keyword>
<evidence type="ECO:0000313" key="5">
    <source>
        <dbReference type="EMBL" id="KZZ88006.1"/>
    </source>
</evidence>
<dbReference type="InterPro" id="IPR016024">
    <property type="entry name" value="ARM-type_fold"/>
</dbReference>
<dbReference type="OrthoDB" id="5585685at2759"/>
<comment type="caution">
    <text evidence="5">The sequence shown here is derived from an EMBL/GenBank/DDBJ whole genome shotgun (WGS) entry which is preliminary data.</text>
</comment>
<gene>
    <name evidence="5" type="ORF">AAP_05272</name>
</gene>
<name>A0A167VTZ2_9EURO</name>
<protein>
    <submittedName>
        <fullName evidence="5">Guanine nucleotide exchange factor, Ric8</fullName>
    </submittedName>
</protein>
<dbReference type="Pfam" id="PF10165">
    <property type="entry name" value="Ric8"/>
    <property type="match status" value="1"/>
</dbReference>
<dbReference type="PANTHER" id="PTHR12425">
    <property type="entry name" value="SYNEMBRYN"/>
    <property type="match status" value="1"/>
</dbReference>
<evidence type="ECO:0000313" key="6">
    <source>
        <dbReference type="Proteomes" id="UP000242877"/>
    </source>
</evidence>
<dbReference type="GO" id="GO:0007186">
    <property type="term" value="P:G protein-coupled receptor signaling pathway"/>
    <property type="evidence" value="ECO:0007669"/>
    <property type="project" value="TreeGrafter"/>
</dbReference>
<evidence type="ECO:0000256" key="3">
    <source>
        <dbReference type="ARBA" id="ARBA00023186"/>
    </source>
</evidence>
<accession>A0A167VTZ2</accession>
<organism evidence="5 6">
    <name type="scientific">Ascosphaera apis ARSEF 7405</name>
    <dbReference type="NCBI Taxonomy" id="392613"/>
    <lineage>
        <taxon>Eukaryota</taxon>
        <taxon>Fungi</taxon>
        <taxon>Dikarya</taxon>
        <taxon>Ascomycota</taxon>
        <taxon>Pezizomycotina</taxon>
        <taxon>Eurotiomycetes</taxon>
        <taxon>Eurotiomycetidae</taxon>
        <taxon>Onygenales</taxon>
        <taxon>Ascosphaeraceae</taxon>
        <taxon>Ascosphaera</taxon>
    </lineage>
</organism>
<dbReference type="PANTHER" id="PTHR12425:SF5">
    <property type="entry name" value="SYNEMBRYN"/>
    <property type="match status" value="1"/>
</dbReference>
<dbReference type="Proteomes" id="UP000242877">
    <property type="component" value="Unassembled WGS sequence"/>
</dbReference>
<evidence type="ECO:0000256" key="1">
    <source>
        <dbReference type="ARBA" id="ARBA00009049"/>
    </source>
</evidence>
<dbReference type="GO" id="GO:0001965">
    <property type="term" value="F:G-protein alpha-subunit binding"/>
    <property type="evidence" value="ECO:0007669"/>
    <property type="project" value="TreeGrafter"/>
</dbReference>
<feature type="region of interest" description="Disordered" evidence="4">
    <location>
        <begin position="383"/>
        <end position="425"/>
    </location>
</feature>
<comment type="similarity">
    <text evidence="1">Belongs to the synembryn family.</text>
</comment>
<dbReference type="GO" id="GO:0005085">
    <property type="term" value="F:guanyl-nucleotide exchange factor activity"/>
    <property type="evidence" value="ECO:0007669"/>
    <property type="project" value="UniProtKB-KW"/>
</dbReference>
<dbReference type="EMBL" id="AZGZ01000029">
    <property type="protein sequence ID" value="KZZ88006.1"/>
    <property type="molecule type" value="Genomic_DNA"/>
</dbReference>
<dbReference type="GO" id="GO:0005737">
    <property type="term" value="C:cytoplasm"/>
    <property type="evidence" value="ECO:0007669"/>
    <property type="project" value="TreeGrafter"/>
</dbReference>
<evidence type="ECO:0000256" key="2">
    <source>
        <dbReference type="ARBA" id="ARBA00022658"/>
    </source>
</evidence>